<dbReference type="AlphaFoldDB" id="A0A195BLA6"/>
<dbReference type="SMART" id="SM00355">
    <property type="entry name" value="ZnF_C2H2"/>
    <property type="match status" value="5"/>
</dbReference>
<dbReference type="EMBL" id="KQ976441">
    <property type="protein sequence ID" value="KYM86434.1"/>
    <property type="molecule type" value="Genomic_DNA"/>
</dbReference>
<proteinExistence type="inferred from homology"/>
<dbReference type="GO" id="GO:0008270">
    <property type="term" value="F:zinc ion binding"/>
    <property type="evidence" value="ECO:0007669"/>
    <property type="project" value="UniProtKB-KW"/>
</dbReference>
<dbReference type="PROSITE" id="PS00028">
    <property type="entry name" value="ZINC_FINGER_C2H2_1"/>
    <property type="match status" value="1"/>
</dbReference>
<evidence type="ECO:0000256" key="2">
    <source>
        <dbReference type="ARBA" id="ARBA00022771"/>
    </source>
</evidence>
<feature type="domain" description="C2H2-type" evidence="6">
    <location>
        <begin position="202"/>
        <end position="231"/>
    </location>
</feature>
<evidence type="ECO:0000256" key="3">
    <source>
        <dbReference type="ARBA" id="ARBA00022833"/>
    </source>
</evidence>
<dbReference type="SUPFAM" id="SSF57667">
    <property type="entry name" value="beta-beta-alpha zinc fingers"/>
    <property type="match status" value="2"/>
</dbReference>
<dbReference type="PANTHER" id="PTHR13267">
    <property type="entry name" value="ZINC FINGER PROTEIN 277"/>
    <property type="match status" value="1"/>
</dbReference>
<dbReference type="STRING" id="520822.A0A195BLA6"/>
<dbReference type="Proteomes" id="UP000078540">
    <property type="component" value="Unassembled WGS sequence"/>
</dbReference>
<keyword evidence="2 5" id="KW-0863">Zinc-finger</keyword>
<keyword evidence="1" id="KW-0479">Metal-binding</keyword>
<dbReference type="InterPro" id="IPR036236">
    <property type="entry name" value="Znf_C2H2_sf"/>
</dbReference>
<reference evidence="7 8" key="1">
    <citation type="submission" date="2015-09" db="EMBL/GenBank/DDBJ databases">
        <title>Atta colombica WGS genome.</title>
        <authorList>
            <person name="Nygaard S."/>
            <person name="Hu H."/>
            <person name="Boomsma J."/>
            <person name="Zhang G."/>
        </authorList>
    </citation>
    <scope>NUCLEOTIDE SEQUENCE [LARGE SCALE GENOMIC DNA]</scope>
    <source>
        <strain evidence="7">Treedump-2</strain>
        <tissue evidence="7">Whole body</tissue>
    </source>
</reference>
<evidence type="ECO:0000259" key="6">
    <source>
        <dbReference type="PROSITE" id="PS50157"/>
    </source>
</evidence>
<sequence>MYKSQFVGLDDKPCDTKCLLCDCIFILPTNETDLLTHLFKVHRLVIADVWKIANLRSYVHYWSTKFKEASLTTYCSTLLMDCTPDGQPSKNEHYFLLSDCLSEDKTLRDEIHRAKLVCISIIVCNCIYNYYVKEWTLAQQEAERADITFKRGCIFCRTEICGSRAVYIKHLYQKHNLYLGKPENLVFVDELLDKIQNNIESLICIYCEGTFKDRMVLKEHMRKKFHKSINPHNKAYDKFYINNYLEPEKTWERKQNIIQKYNFLFLQANLKTKSDIGGGSENEDEESSWSDWNDESITITCLFCNYSNNEFTCILRHMKEAHSFDFEETVKDLTFYQKVKNLVNYIKRQIQLQRCIFCETKSDNVLEHMKNQQHCKIATQKVWDQPEYYFPMSENDSFLYNLDATSNSDEESDVENLTEAM</sequence>
<comment type="similarity">
    <text evidence="4">Belongs to the ZNF277 family.</text>
</comment>
<evidence type="ECO:0000256" key="4">
    <source>
        <dbReference type="ARBA" id="ARBA00034119"/>
    </source>
</evidence>
<dbReference type="InterPro" id="IPR040048">
    <property type="entry name" value="ZNF277"/>
</dbReference>
<evidence type="ECO:0000256" key="5">
    <source>
        <dbReference type="PROSITE-ProRule" id="PRU00042"/>
    </source>
</evidence>
<evidence type="ECO:0000313" key="7">
    <source>
        <dbReference type="EMBL" id="KYM86434.1"/>
    </source>
</evidence>
<dbReference type="InterPro" id="IPR041661">
    <property type="entry name" value="ZN622/Rei1/Reh1_Znf-C2H2"/>
</dbReference>
<dbReference type="InterPro" id="IPR013087">
    <property type="entry name" value="Znf_C2H2_type"/>
</dbReference>
<accession>A0A195BLA6</accession>
<keyword evidence="8" id="KW-1185">Reference proteome</keyword>
<protein>
    <recommendedName>
        <fullName evidence="6">C2H2-type domain-containing protein</fullName>
    </recommendedName>
</protein>
<gene>
    <name evidence="7" type="ORF">ALC53_04134</name>
</gene>
<evidence type="ECO:0000256" key="1">
    <source>
        <dbReference type="ARBA" id="ARBA00022723"/>
    </source>
</evidence>
<organism evidence="7 8">
    <name type="scientific">Atta colombica</name>
    <dbReference type="NCBI Taxonomy" id="520822"/>
    <lineage>
        <taxon>Eukaryota</taxon>
        <taxon>Metazoa</taxon>
        <taxon>Ecdysozoa</taxon>
        <taxon>Arthropoda</taxon>
        <taxon>Hexapoda</taxon>
        <taxon>Insecta</taxon>
        <taxon>Pterygota</taxon>
        <taxon>Neoptera</taxon>
        <taxon>Endopterygota</taxon>
        <taxon>Hymenoptera</taxon>
        <taxon>Apocrita</taxon>
        <taxon>Aculeata</taxon>
        <taxon>Formicoidea</taxon>
        <taxon>Formicidae</taxon>
        <taxon>Myrmicinae</taxon>
        <taxon>Atta</taxon>
    </lineage>
</organism>
<name>A0A195BLA6_9HYME</name>
<dbReference type="PROSITE" id="PS50157">
    <property type="entry name" value="ZINC_FINGER_C2H2_2"/>
    <property type="match status" value="1"/>
</dbReference>
<dbReference type="Pfam" id="PF12756">
    <property type="entry name" value="zf-C2H2_2"/>
    <property type="match status" value="2"/>
</dbReference>
<dbReference type="PANTHER" id="PTHR13267:SF3">
    <property type="entry name" value="ZINC FINGER PROTEIN 277"/>
    <property type="match status" value="1"/>
</dbReference>
<evidence type="ECO:0000313" key="8">
    <source>
        <dbReference type="Proteomes" id="UP000078540"/>
    </source>
</evidence>
<keyword evidence="3" id="KW-0862">Zinc</keyword>